<dbReference type="InterPro" id="IPR020843">
    <property type="entry name" value="ER"/>
</dbReference>
<dbReference type="SMART" id="SM00829">
    <property type="entry name" value="PKS_ER"/>
    <property type="match status" value="1"/>
</dbReference>
<evidence type="ECO:0000256" key="1">
    <source>
        <dbReference type="ARBA" id="ARBA00001947"/>
    </source>
</evidence>
<protein>
    <submittedName>
        <fullName evidence="9">Alcohol dehydrogenase 3, mitochondrial</fullName>
    </submittedName>
</protein>
<sequence>MDDGRMPPLQTAAVIESPGPDGRFVIRHDLPVGNPGPGEVLIRLACTGICGSELRALRGWGSYNPIVGHEGVGVVVELGAGVDSNLRGRRAGVKWLYSACSACAACARGHGNNCPRQLNTGKQRPGTLQRYVVADARYLTLIPDGVRDEEAAPLLCAGLTMMGAVSKLEGEVERGGWVVVQGAAGGLGHLGVQIAAGLRGFRVIAMDAGRNAAFCKGMGAEVFVDYLTEDAESAVMGVTGEGAHAVIVVPESEEAYRVAPKLVRSMGTIVCVGLPHNDFQIPISVAQCAAKALTIKGAMVGTDAEMEELLQEATKGRIRASVERFHVSEVPDVISRMTRGEMAGRAVVCYSQTKT</sequence>
<dbReference type="GO" id="GO:0004022">
    <property type="term" value="F:alcohol dehydrogenase (NAD+) activity"/>
    <property type="evidence" value="ECO:0007669"/>
    <property type="project" value="TreeGrafter"/>
</dbReference>
<keyword evidence="6" id="KW-0520">NAD</keyword>
<evidence type="ECO:0000256" key="3">
    <source>
        <dbReference type="ARBA" id="ARBA00022723"/>
    </source>
</evidence>
<dbReference type="SUPFAM" id="SSF51735">
    <property type="entry name" value="NAD(P)-binding Rossmann-fold domains"/>
    <property type="match status" value="1"/>
</dbReference>
<keyword evidence="10" id="KW-1185">Reference proteome</keyword>
<dbReference type="PANTHER" id="PTHR42940">
    <property type="entry name" value="ALCOHOL DEHYDROGENASE 1-RELATED"/>
    <property type="match status" value="1"/>
</dbReference>
<dbReference type="EMBL" id="WIGO01000144">
    <property type="protein sequence ID" value="KAF6827056.1"/>
    <property type="molecule type" value="Genomic_DNA"/>
</dbReference>
<keyword evidence="5" id="KW-0560">Oxidoreductase</keyword>
<dbReference type="AlphaFoldDB" id="A0A8H6NC11"/>
<evidence type="ECO:0000313" key="10">
    <source>
        <dbReference type="Proteomes" id="UP000654918"/>
    </source>
</evidence>
<dbReference type="InterPro" id="IPR002328">
    <property type="entry name" value="ADH_Zn_CS"/>
</dbReference>
<dbReference type="InterPro" id="IPR011032">
    <property type="entry name" value="GroES-like_sf"/>
</dbReference>
<evidence type="ECO:0000256" key="5">
    <source>
        <dbReference type="ARBA" id="ARBA00023002"/>
    </source>
</evidence>
<name>A0A8H6NC11_9PEZI</name>
<organism evidence="9 10">
    <name type="scientific">Colletotrichum plurivorum</name>
    <dbReference type="NCBI Taxonomy" id="2175906"/>
    <lineage>
        <taxon>Eukaryota</taxon>
        <taxon>Fungi</taxon>
        <taxon>Dikarya</taxon>
        <taxon>Ascomycota</taxon>
        <taxon>Pezizomycotina</taxon>
        <taxon>Sordariomycetes</taxon>
        <taxon>Hypocreomycetidae</taxon>
        <taxon>Glomerellales</taxon>
        <taxon>Glomerellaceae</taxon>
        <taxon>Colletotrichum</taxon>
        <taxon>Colletotrichum orchidearum species complex</taxon>
    </lineage>
</organism>
<comment type="similarity">
    <text evidence="2 7">Belongs to the zinc-containing alcohol dehydrogenase family.</text>
</comment>
<evidence type="ECO:0000256" key="4">
    <source>
        <dbReference type="ARBA" id="ARBA00022833"/>
    </source>
</evidence>
<evidence type="ECO:0000256" key="6">
    <source>
        <dbReference type="ARBA" id="ARBA00023027"/>
    </source>
</evidence>
<dbReference type="SUPFAM" id="SSF50129">
    <property type="entry name" value="GroES-like"/>
    <property type="match status" value="1"/>
</dbReference>
<dbReference type="Pfam" id="PF08240">
    <property type="entry name" value="ADH_N"/>
    <property type="match status" value="1"/>
</dbReference>
<keyword evidence="3 7" id="KW-0479">Metal-binding</keyword>
<proteinExistence type="inferred from homology"/>
<dbReference type="FunFam" id="3.40.50.720:FF:000039">
    <property type="entry name" value="Alcohol dehydrogenase AdhP"/>
    <property type="match status" value="1"/>
</dbReference>
<comment type="caution">
    <text evidence="9">The sequence shown here is derived from an EMBL/GenBank/DDBJ whole genome shotgun (WGS) entry which is preliminary data.</text>
</comment>
<keyword evidence="4 7" id="KW-0862">Zinc</keyword>
<dbReference type="InterPro" id="IPR036291">
    <property type="entry name" value="NAD(P)-bd_dom_sf"/>
</dbReference>
<reference evidence="9" key="1">
    <citation type="journal article" date="2020" name="Phytopathology">
        <title>Genome Sequence Resources of Colletotrichum truncatum, C. plurivorum, C. musicola, and C. sojae: Four Species Pathogenic to Soybean (Glycine max).</title>
        <authorList>
            <person name="Rogerio F."/>
            <person name="Boufleur T.R."/>
            <person name="Ciampi-Guillardi M."/>
            <person name="Sukno S.A."/>
            <person name="Thon M.R."/>
            <person name="Massola Junior N.S."/>
            <person name="Baroncelli R."/>
        </authorList>
    </citation>
    <scope>NUCLEOTIDE SEQUENCE</scope>
    <source>
        <strain evidence="9">LFN00145</strain>
    </source>
</reference>
<feature type="domain" description="Enoyl reductase (ER)" evidence="8">
    <location>
        <begin position="19"/>
        <end position="348"/>
    </location>
</feature>
<evidence type="ECO:0000313" key="9">
    <source>
        <dbReference type="EMBL" id="KAF6827056.1"/>
    </source>
</evidence>
<dbReference type="PANTHER" id="PTHR42940:SF2">
    <property type="entry name" value="DEHYDROGENASE FAMILY OXIDOREDUCTASE, PUTATIVE (JCVI)-RELATED"/>
    <property type="match status" value="1"/>
</dbReference>
<dbReference type="InterPro" id="IPR013149">
    <property type="entry name" value="ADH-like_C"/>
</dbReference>
<evidence type="ECO:0000256" key="7">
    <source>
        <dbReference type="RuleBase" id="RU361277"/>
    </source>
</evidence>
<evidence type="ECO:0000256" key="2">
    <source>
        <dbReference type="ARBA" id="ARBA00008072"/>
    </source>
</evidence>
<dbReference type="PROSITE" id="PS00059">
    <property type="entry name" value="ADH_ZINC"/>
    <property type="match status" value="1"/>
</dbReference>
<dbReference type="GO" id="GO:0005737">
    <property type="term" value="C:cytoplasm"/>
    <property type="evidence" value="ECO:0007669"/>
    <property type="project" value="TreeGrafter"/>
</dbReference>
<gene>
    <name evidence="9" type="ORF">CPLU01_09320</name>
</gene>
<evidence type="ECO:0000259" key="8">
    <source>
        <dbReference type="SMART" id="SM00829"/>
    </source>
</evidence>
<dbReference type="Gene3D" id="3.40.50.720">
    <property type="entry name" value="NAD(P)-binding Rossmann-like Domain"/>
    <property type="match status" value="1"/>
</dbReference>
<dbReference type="Proteomes" id="UP000654918">
    <property type="component" value="Unassembled WGS sequence"/>
</dbReference>
<dbReference type="Gene3D" id="3.90.180.10">
    <property type="entry name" value="Medium-chain alcohol dehydrogenases, catalytic domain"/>
    <property type="match status" value="1"/>
</dbReference>
<dbReference type="Pfam" id="PF00107">
    <property type="entry name" value="ADH_zinc_N"/>
    <property type="match status" value="1"/>
</dbReference>
<dbReference type="InterPro" id="IPR013154">
    <property type="entry name" value="ADH-like_N"/>
</dbReference>
<dbReference type="GO" id="GO:0008270">
    <property type="term" value="F:zinc ion binding"/>
    <property type="evidence" value="ECO:0007669"/>
    <property type="project" value="InterPro"/>
</dbReference>
<accession>A0A8H6NC11</accession>
<comment type="cofactor">
    <cofactor evidence="1 7">
        <name>Zn(2+)</name>
        <dbReference type="ChEBI" id="CHEBI:29105"/>
    </cofactor>
</comment>